<proteinExistence type="predicted"/>
<accession>A0ACA9QF94</accession>
<dbReference type="Proteomes" id="UP000789525">
    <property type="component" value="Unassembled WGS sequence"/>
</dbReference>
<protein>
    <submittedName>
        <fullName evidence="1">11527_t:CDS:1</fullName>
    </submittedName>
</protein>
<evidence type="ECO:0000313" key="1">
    <source>
        <dbReference type="EMBL" id="CAG8750489.1"/>
    </source>
</evidence>
<reference evidence="1" key="1">
    <citation type="submission" date="2021-06" db="EMBL/GenBank/DDBJ databases">
        <authorList>
            <person name="Kallberg Y."/>
            <person name="Tangrot J."/>
            <person name="Rosling A."/>
        </authorList>
    </citation>
    <scope>NUCLEOTIDE SEQUENCE</scope>
    <source>
        <strain evidence="1">CL356</strain>
    </source>
</reference>
<keyword evidence="2" id="KW-1185">Reference proteome</keyword>
<name>A0ACA9QF94_9GLOM</name>
<feature type="non-terminal residue" evidence="1">
    <location>
        <position position="1"/>
    </location>
</feature>
<evidence type="ECO:0000313" key="2">
    <source>
        <dbReference type="Proteomes" id="UP000789525"/>
    </source>
</evidence>
<dbReference type="EMBL" id="CAJVPT010052908">
    <property type="protein sequence ID" value="CAG8750489.1"/>
    <property type="molecule type" value="Genomic_DNA"/>
</dbReference>
<organism evidence="1 2">
    <name type="scientific">Acaulospora colombiana</name>
    <dbReference type="NCBI Taxonomy" id="27376"/>
    <lineage>
        <taxon>Eukaryota</taxon>
        <taxon>Fungi</taxon>
        <taxon>Fungi incertae sedis</taxon>
        <taxon>Mucoromycota</taxon>
        <taxon>Glomeromycotina</taxon>
        <taxon>Glomeromycetes</taxon>
        <taxon>Diversisporales</taxon>
        <taxon>Acaulosporaceae</taxon>
        <taxon>Acaulospora</taxon>
    </lineage>
</organism>
<sequence>AGLATDPTPELRTQDHVKNLKPARHRRAFHSVSTQNLKLRGKISVPGRRVQNFVHITSL</sequence>
<gene>
    <name evidence="1" type="ORF">ACOLOM_LOCUS12671</name>
</gene>
<comment type="caution">
    <text evidence="1">The sequence shown here is derived from an EMBL/GenBank/DDBJ whole genome shotgun (WGS) entry which is preliminary data.</text>
</comment>